<dbReference type="FunFam" id="3.30.470.20:FF:000028">
    <property type="entry name" value="Methylcrotonoyl-CoA carboxylase subunit alpha, mitochondrial"/>
    <property type="match status" value="1"/>
</dbReference>
<dbReference type="InterPro" id="IPR016185">
    <property type="entry name" value="PreATP-grasp_dom_sf"/>
</dbReference>
<evidence type="ECO:0000259" key="8">
    <source>
        <dbReference type="PROSITE" id="PS50975"/>
    </source>
</evidence>
<dbReference type="SUPFAM" id="SSF52440">
    <property type="entry name" value="PreATP-grasp domain"/>
    <property type="match status" value="1"/>
</dbReference>
<dbReference type="EMBL" id="JALJOQ010000071">
    <property type="protein sequence ID" value="KAK9802598.1"/>
    <property type="molecule type" value="Genomic_DNA"/>
</dbReference>
<dbReference type="InterPro" id="IPR011054">
    <property type="entry name" value="Rudment_hybrid_motif"/>
</dbReference>
<dbReference type="PROSITE" id="PS00867">
    <property type="entry name" value="CPSASE_2"/>
    <property type="match status" value="1"/>
</dbReference>
<dbReference type="GO" id="GO:0004485">
    <property type="term" value="F:methylcrotonoyl-CoA carboxylase activity"/>
    <property type="evidence" value="ECO:0007669"/>
    <property type="project" value="TreeGrafter"/>
</dbReference>
<keyword evidence="4 6" id="KW-0067">ATP-binding</keyword>
<dbReference type="Proteomes" id="UP001465755">
    <property type="component" value="Unassembled WGS sequence"/>
</dbReference>
<dbReference type="PROSITE" id="PS50979">
    <property type="entry name" value="BC"/>
    <property type="match status" value="1"/>
</dbReference>
<evidence type="ECO:0000259" key="9">
    <source>
        <dbReference type="PROSITE" id="PS50979"/>
    </source>
</evidence>
<gene>
    <name evidence="10" type="ORF">WJX73_010846</name>
</gene>
<dbReference type="PROSITE" id="PS50975">
    <property type="entry name" value="ATP_GRASP"/>
    <property type="match status" value="1"/>
</dbReference>
<dbReference type="SMART" id="SM00878">
    <property type="entry name" value="Biotin_carb_C"/>
    <property type="match status" value="1"/>
</dbReference>
<reference evidence="10 11" key="1">
    <citation type="journal article" date="2024" name="Nat. Commun.">
        <title>Phylogenomics reveals the evolutionary origins of lichenization in chlorophyte algae.</title>
        <authorList>
            <person name="Puginier C."/>
            <person name="Libourel C."/>
            <person name="Otte J."/>
            <person name="Skaloud P."/>
            <person name="Haon M."/>
            <person name="Grisel S."/>
            <person name="Petersen M."/>
            <person name="Berrin J.G."/>
            <person name="Delaux P.M."/>
            <person name="Dal Grande F."/>
            <person name="Keller J."/>
        </authorList>
    </citation>
    <scope>NUCLEOTIDE SEQUENCE [LARGE SCALE GENOMIC DNA]</scope>
    <source>
        <strain evidence="10 11">SAG 2036</strain>
    </source>
</reference>
<dbReference type="Gene3D" id="2.40.50.100">
    <property type="match status" value="1"/>
</dbReference>
<dbReference type="InterPro" id="IPR000089">
    <property type="entry name" value="Biotin_lipoyl"/>
</dbReference>
<evidence type="ECO:0000256" key="4">
    <source>
        <dbReference type="ARBA" id="ARBA00022840"/>
    </source>
</evidence>
<comment type="caution">
    <text evidence="10">The sequence shown here is derived from an EMBL/GenBank/DDBJ whole genome shotgun (WGS) entry which is preliminary data.</text>
</comment>
<dbReference type="InterPro" id="IPR011764">
    <property type="entry name" value="Biotin_carboxylation_dom"/>
</dbReference>
<dbReference type="InterPro" id="IPR050856">
    <property type="entry name" value="Biotin_carboxylase_complex"/>
</dbReference>
<dbReference type="PANTHER" id="PTHR18866">
    <property type="entry name" value="CARBOXYLASE:PYRUVATE/ACETYL-COA/PROPIONYL-COA CARBOXYLASE"/>
    <property type="match status" value="1"/>
</dbReference>
<dbReference type="GO" id="GO:0046872">
    <property type="term" value="F:metal ion binding"/>
    <property type="evidence" value="ECO:0007669"/>
    <property type="project" value="InterPro"/>
</dbReference>
<protein>
    <submittedName>
        <fullName evidence="10">Uncharacterized protein</fullName>
    </submittedName>
</protein>
<evidence type="ECO:0000259" key="7">
    <source>
        <dbReference type="PROSITE" id="PS50968"/>
    </source>
</evidence>
<keyword evidence="3 6" id="KW-0547">Nucleotide-binding</keyword>
<dbReference type="Pfam" id="PF02786">
    <property type="entry name" value="CPSase_L_D2"/>
    <property type="match status" value="1"/>
</dbReference>
<sequence>MTARRLGIPTVAVFSEADIHAAHVSAADSAYCIGPAAARDSYLNQANIFRVAEQTGATAIHPGYGFLSENAQFARACLDRQIAFVGPPAAAITSMGDKSEAKALMSSAGVPVVPGYHEENQDLSWLEQQAAGIGFPLLIKAVSGGGGKGMKLAADRSSFLDALASAKREAAAAFGDDRVLLERYISKPRHIEVQVFADSHGNCVHLHERDCSMQRRHQKVIEEAPAPNISEEFRRGIGEAAVAAAKAVGYVNAGTVEFIVDTETGEYFFMEMNTRLQVEHPVTEMITGLDLVEWQLHIASGGTLPLTQTEIPRVGHAFEARLYAESPERGFLPSPGVIRRWRVPPEATAFNNFSDMRVDSGVREGDEVGAFYDPLIAKVIAGGHDRTTALNNLVACLSKLQVGGLSTNAGFLQRLAMHPAFIAADLDTGFIPKHLEALTVPEQPTAESLALAALAFHHFGIQQQARLQEGQSARKGPWQADSFRINHAHSQQSDFTAPLSSTSTSVTLTFERDGSVHIAGSAQSSSSNDISIDIRSHRTSLHDDTLLTQLGDHLVQAEVLYHQHADQQVVTVWSNGQCWEFHKPLVREWASTGVSSEASGTITAPMPGKITAVLVGKGQSVEEGAPLVVMEAMKMEHTIRAPCSGTVDTLSAVPNQQVSDGHVLVVIAPHAEGAKALDEQVSVQPVLQM</sequence>
<dbReference type="Gene3D" id="3.30.470.20">
    <property type="entry name" value="ATP-grasp fold, B domain"/>
    <property type="match status" value="1"/>
</dbReference>
<dbReference type="Pfam" id="PF00289">
    <property type="entry name" value="Biotin_carb_N"/>
    <property type="match status" value="1"/>
</dbReference>
<dbReference type="Pfam" id="PF00364">
    <property type="entry name" value="Biotin_lipoyl"/>
    <property type="match status" value="1"/>
</dbReference>
<proteinExistence type="predicted"/>
<evidence type="ECO:0000313" key="10">
    <source>
        <dbReference type="EMBL" id="KAK9802598.1"/>
    </source>
</evidence>
<dbReference type="FunFam" id="2.40.50.100:FF:000003">
    <property type="entry name" value="Acetyl-CoA carboxylase biotin carboxyl carrier protein"/>
    <property type="match status" value="1"/>
</dbReference>
<accession>A0AAW1P204</accession>
<dbReference type="InterPro" id="IPR013815">
    <property type="entry name" value="ATP_grasp_subdomain_1"/>
</dbReference>
<evidence type="ECO:0000256" key="6">
    <source>
        <dbReference type="PROSITE-ProRule" id="PRU00409"/>
    </source>
</evidence>
<keyword evidence="2" id="KW-0436">Ligase</keyword>
<dbReference type="InterPro" id="IPR005482">
    <property type="entry name" value="Biotin_COase_C"/>
</dbReference>
<evidence type="ECO:0000256" key="5">
    <source>
        <dbReference type="ARBA" id="ARBA00023267"/>
    </source>
</evidence>
<dbReference type="Pfam" id="PF02785">
    <property type="entry name" value="Biotin_carb_C"/>
    <property type="match status" value="1"/>
</dbReference>
<keyword evidence="11" id="KW-1185">Reference proteome</keyword>
<dbReference type="InterPro" id="IPR005479">
    <property type="entry name" value="CPAse_ATP-bd"/>
</dbReference>
<dbReference type="InterPro" id="IPR005481">
    <property type="entry name" value="BC-like_N"/>
</dbReference>
<dbReference type="SUPFAM" id="SSF51230">
    <property type="entry name" value="Single hybrid motif"/>
    <property type="match status" value="1"/>
</dbReference>
<dbReference type="PROSITE" id="PS50968">
    <property type="entry name" value="BIOTINYL_LIPOYL"/>
    <property type="match status" value="1"/>
</dbReference>
<dbReference type="InterPro" id="IPR011761">
    <property type="entry name" value="ATP-grasp"/>
</dbReference>
<dbReference type="GO" id="GO:0005524">
    <property type="term" value="F:ATP binding"/>
    <property type="evidence" value="ECO:0007669"/>
    <property type="project" value="UniProtKB-UniRule"/>
</dbReference>
<dbReference type="PANTHER" id="PTHR18866:SF33">
    <property type="entry name" value="METHYLCROTONOYL-COA CARBOXYLASE SUBUNIT ALPHA, MITOCHONDRIAL-RELATED"/>
    <property type="match status" value="1"/>
</dbReference>
<evidence type="ECO:0000256" key="2">
    <source>
        <dbReference type="ARBA" id="ARBA00022598"/>
    </source>
</evidence>
<dbReference type="Gene3D" id="3.40.50.20">
    <property type="match status" value="1"/>
</dbReference>
<evidence type="ECO:0000256" key="1">
    <source>
        <dbReference type="ARBA" id="ARBA00001953"/>
    </source>
</evidence>
<dbReference type="GO" id="GO:0005739">
    <property type="term" value="C:mitochondrion"/>
    <property type="evidence" value="ECO:0007669"/>
    <property type="project" value="TreeGrafter"/>
</dbReference>
<keyword evidence="5" id="KW-0092">Biotin</keyword>
<dbReference type="Gene3D" id="3.30.1490.20">
    <property type="entry name" value="ATP-grasp fold, A domain"/>
    <property type="match status" value="1"/>
</dbReference>
<evidence type="ECO:0000256" key="3">
    <source>
        <dbReference type="ARBA" id="ARBA00022741"/>
    </source>
</evidence>
<feature type="domain" description="ATP-grasp" evidence="8">
    <location>
        <begin position="102"/>
        <end position="300"/>
    </location>
</feature>
<dbReference type="InterPro" id="IPR011053">
    <property type="entry name" value="Single_hybrid_motif"/>
</dbReference>
<evidence type="ECO:0000313" key="11">
    <source>
        <dbReference type="Proteomes" id="UP001465755"/>
    </source>
</evidence>
<organism evidence="10 11">
    <name type="scientific">Symbiochloris irregularis</name>
    <dbReference type="NCBI Taxonomy" id="706552"/>
    <lineage>
        <taxon>Eukaryota</taxon>
        <taxon>Viridiplantae</taxon>
        <taxon>Chlorophyta</taxon>
        <taxon>core chlorophytes</taxon>
        <taxon>Trebouxiophyceae</taxon>
        <taxon>Trebouxiales</taxon>
        <taxon>Trebouxiaceae</taxon>
        <taxon>Symbiochloris</taxon>
    </lineage>
</organism>
<feature type="domain" description="Lipoyl-binding" evidence="7">
    <location>
        <begin position="593"/>
        <end position="668"/>
    </location>
</feature>
<feature type="domain" description="Biotin carboxylation" evidence="9">
    <location>
        <begin position="1"/>
        <end position="436"/>
    </location>
</feature>
<dbReference type="SUPFAM" id="SSF51246">
    <property type="entry name" value="Rudiment single hybrid motif"/>
    <property type="match status" value="1"/>
</dbReference>
<dbReference type="AlphaFoldDB" id="A0AAW1P204"/>
<comment type="cofactor">
    <cofactor evidence="1">
        <name>biotin</name>
        <dbReference type="ChEBI" id="CHEBI:57586"/>
    </cofactor>
</comment>
<dbReference type="CDD" id="cd06850">
    <property type="entry name" value="biotinyl_domain"/>
    <property type="match status" value="1"/>
</dbReference>
<name>A0AAW1P204_9CHLO</name>
<dbReference type="SUPFAM" id="SSF56059">
    <property type="entry name" value="Glutathione synthetase ATP-binding domain-like"/>
    <property type="match status" value="1"/>
</dbReference>
<dbReference type="Gene3D" id="3.30.700.40">
    <property type="match status" value="1"/>
</dbReference>